<dbReference type="AlphaFoldDB" id="A0AAE1DYL1"/>
<accession>A0AAE1DYL1</accession>
<reference evidence="1" key="1">
    <citation type="journal article" date="2023" name="G3 (Bethesda)">
        <title>A reference genome for the long-term kleptoplast-retaining sea slug Elysia crispata morphotype clarki.</title>
        <authorList>
            <person name="Eastman K.E."/>
            <person name="Pendleton A.L."/>
            <person name="Shaikh M.A."/>
            <person name="Suttiyut T."/>
            <person name="Ogas R."/>
            <person name="Tomko P."/>
            <person name="Gavelis G."/>
            <person name="Widhalm J.R."/>
            <person name="Wisecaver J.H."/>
        </authorList>
    </citation>
    <scope>NUCLEOTIDE SEQUENCE</scope>
    <source>
        <strain evidence="1">ECLA1</strain>
    </source>
</reference>
<organism evidence="1 2">
    <name type="scientific">Elysia crispata</name>
    <name type="common">lettuce slug</name>
    <dbReference type="NCBI Taxonomy" id="231223"/>
    <lineage>
        <taxon>Eukaryota</taxon>
        <taxon>Metazoa</taxon>
        <taxon>Spiralia</taxon>
        <taxon>Lophotrochozoa</taxon>
        <taxon>Mollusca</taxon>
        <taxon>Gastropoda</taxon>
        <taxon>Heterobranchia</taxon>
        <taxon>Euthyneura</taxon>
        <taxon>Panpulmonata</taxon>
        <taxon>Sacoglossa</taxon>
        <taxon>Placobranchoidea</taxon>
        <taxon>Plakobranchidae</taxon>
        <taxon>Elysia</taxon>
    </lineage>
</organism>
<gene>
    <name evidence="1" type="ORF">RRG08_049202</name>
</gene>
<comment type="caution">
    <text evidence="1">The sequence shown here is derived from an EMBL/GenBank/DDBJ whole genome shotgun (WGS) entry which is preliminary data.</text>
</comment>
<dbReference type="Proteomes" id="UP001283361">
    <property type="component" value="Unassembled WGS sequence"/>
</dbReference>
<name>A0AAE1DYL1_9GAST</name>
<sequence>MVAVETLLIFTVMHLEHRAAEEDAEERREERRSAREIDISKEELEVVLEEQSLEKKWAESFVRNKREIAKKRTHNQKIKHDDVIFRTETWLDERKRSVYGKISEIRNVS</sequence>
<dbReference type="EMBL" id="JAWDGP010001836">
    <property type="protein sequence ID" value="KAK3787831.1"/>
    <property type="molecule type" value="Genomic_DNA"/>
</dbReference>
<evidence type="ECO:0000313" key="2">
    <source>
        <dbReference type="Proteomes" id="UP001283361"/>
    </source>
</evidence>
<proteinExistence type="predicted"/>
<keyword evidence="2" id="KW-1185">Reference proteome</keyword>
<protein>
    <submittedName>
        <fullName evidence="1">Uncharacterized protein</fullName>
    </submittedName>
</protein>
<evidence type="ECO:0000313" key="1">
    <source>
        <dbReference type="EMBL" id="KAK3787831.1"/>
    </source>
</evidence>